<organism evidence="6 7">
    <name type="scientific">Niallia alba</name>
    <dbReference type="NCBI Taxonomy" id="2729105"/>
    <lineage>
        <taxon>Bacteria</taxon>
        <taxon>Bacillati</taxon>
        <taxon>Bacillota</taxon>
        <taxon>Bacilli</taxon>
        <taxon>Bacillales</taxon>
        <taxon>Bacillaceae</taxon>
        <taxon>Niallia</taxon>
    </lineage>
</organism>
<dbReference type="SUPFAM" id="SSF89550">
    <property type="entry name" value="PHP domain-like"/>
    <property type="match status" value="1"/>
</dbReference>
<proteinExistence type="inferred from homology"/>
<dbReference type="EMBL" id="JABBPK010000001">
    <property type="protein sequence ID" value="NMO79583.1"/>
    <property type="molecule type" value="Genomic_DNA"/>
</dbReference>
<evidence type="ECO:0000313" key="6">
    <source>
        <dbReference type="EMBL" id="NMO79583.1"/>
    </source>
</evidence>
<dbReference type="Proteomes" id="UP000588491">
    <property type="component" value="Unassembled WGS sequence"/>
</dbReference>
<keyword evidence="2 5" id="KW-0378">Hydrolase</keyword>
<dbReference type="Pfam" id="PF19567">
    <property type="entry name" value="CpsB_CapC"/>
    <property type="match status" value="1"/>
</dbReference>
<protein>
    <recommendedName>
        <fullName evidence="5">Tyrosine-protein phosphatase</fullName>
        <ecNumber evidence="5">3.1.3.48</ecNumber>
    </recommendedName>
</protein>
<comment type="caution">
    <text evidence="6">The sequence shown here is derived from an EMBL/GenBank/DDBJ whole genome shotgun (WGS) entry which is preliminary data.</text>
</comment>
<keyword evidence="3 5" id="KW-0904">Protein phosphatase</keyword>
<dbReference type="AlphaFoldDB" id="A0A7Y0KBU9"/>
<dbReference type="GO" id="GO:0030145">
    <property type="term" value="F:manganese ion binding"/>
    <property type="evidence" value="ECO:0007669"/>
    <property type="project" value="UniProtKB-UniRule"/>
</dbReference>
<evidence type="ECO:0000256" key="1">
    <source>
        <dbReference type="ARBA" id="ARBA00005750"/>
    </source>
</evidence>
<dbReference type="RefSeq" id="WP_169189333.1">
    <property type="nucleotide sequence ID" value="NZ_JABBPK010000001.1"/>
</dbReference>
<keyword evidence="7" id="KW-1185">Reference proteome</keyword>
<dbReference type="GO" id="GO:0004725">
    <property type="term" value="F:protein tyrosine phosphatase activity"/>
    <property type="evidence" value="ECO:0007669"/>
    <property type="project" value="UniProtKB-UniRule"/>
</dbReference>
<name>A0A7Y0KBU9_9BACI</name>
<dbReference type="Gene3D" id="3.20.20.140">
    <property type="entry name" value="Metal-dependent hydrolases"/>
    <property type="match status" value="1"/>
</dbReference>
<comment type="catalytic activity">
    <reaction evidence="4 5">
        <text>O-phospho-L-tyrosyl-[protein] + H2O = L-tyrosyl-[protein] + phosphate</text>
        <dbReference type="Rhea" id="RHEA:10684"/>
        <dbReference type="Rhea" id="RHEA-COMP:10136"/>
        <dbReference type="Rhea" id="RHEA-COMP:20101"/>
        <dbReference type="ChEBI" id="CHEBI:15377"/>
        <dbReference type="ChEBI" id="CHEBI:43474"/>
        <dbReference type="ChEBI" id="CHEBI:46858"/>
        <dbReference type="ChEBI" id="CHEBI:61978"/>
        <dbReference type="EC" id="3.1.3.48"/>
    </reaction>
</comment>
<evidence type="ECO:0000313" key="7">
    <source>
        <dbReference type="Proteomes" id="UP000588491"/>
    </source>
</evidence>
<sequence>MIDIHCHILPGVDDGAATIEDSVAMANAAVKEGITTIIATPHHKNNQFSNSKSSILTKVNDLNTVLKQENIPLTILPGQEVRIYGEVLEDYYKEEILTLNHTKYLFIEFPSSSVPRYAERLLYELQTEGIIPIIVHPERNKELQEKPDLLYQFVKNGALTQVTASSVAGYFGKNVKKFSEQLIEHNLSHFVASDAHNLRNRSFKIVEAYSVIEESFGIDYFYLFKENVELLLKDGNVMKEIPEMIKRKKFFKLF</sequence>
<evidence type="ECO:0000256" key="3">
    <source>
        <dbReference type="ARBA" id="ARBA00022912"/>
    </source>
</evidence>
<dbReference type="PANTHER" id="PTHR39181:SF1">
    <property type="entry name" value="TYROSINE-PROTEIN PHOSPHATASE YWQE"/>
    <property type="match status" value="1"/>
</dbReference>
<dbReference type="InterPro" id="IPR016195">
    <property type="entry name" value="Pol/histidinol_Pase-like"/>
</dbReference>
<gene>
    <name evidence="6" type="ORF">HHU08_21880</name>
</gene>
<dbReference type="PIRSF" id="PIRSF016557">
    <property type="entry name" value="Caps_synth_CpsB"/>
    <property type="match status" value="1"/>
</dbReference>
<evidence type="ECO:0000256" key="2">
    <source>
        <dbReference type="ARBA" id="ARBA00022801"/>
    </source>
</evidence>
<accession>A0A7Y0KBU9</accession>
<evidence type="ECO:0000256" key="5">
    <source>
        <dbReference type="PIRNR" id="PIRNR016557"/>
    </source>
</evidence>
<evidence type="ECO:0000256" key="4">
    <source>
        <dbReference type="ARBA" id="ARBA00051722"/>
    </source>
</evidence>
<reference evidence="6 7" key="1">
    <citation type="submission" date="2020-04" db="EMBL/GenBank/DDBJ databases">
        <title>Bacillus sp. UniB3 isolated from commercial digestive syrup.</title>
        <authorList>
            <person name="Thorat V."/>
            <person name="Kirdat K."/>
            <person name="Tiwarekar B."/>
            <person name="Yadav A."/>
        </authorList>
    </citation>
    <scope>NUCLEOTIDE SEQUENCE [LARGE SCALE GENOMIC DNA]</scope>
    <source>
        <strain evidence="6 7">UniB3</strain>
    </source>
</reference>
<dbReference type="InterPro" id="IPR016667">
    <property type="entry name" value="Caps_polysacc_synth_CpsB/CapC"/>
</dbReference>
<dbReference type="EC" id="3.1.3.48" evidence="5"/>
<comment type="similarity">
    <text evidence="1 5">Belongs to the metallo-dependent hydrolases superfamily. CpsB/CapC family.</text>
</comment>
<dbReference type="PANTHER" id="PTHR39181">
    <property type="entry name" value="TYROSINE-PROTEIN PHOSPHATASE YWQE"/>
    <property type="match status" value="1"/>
</dbReference>